<dbReference type="HAMAP" id="MF_00347">
    <property type="entry name" value="Polyphosphate_kinase"/>
    <property type="match status" value="1"/>
</dbReference>
<dbReference type="AlphaFoldDB" id="A0AAV4FNT4"/>
<feature type="domain" description="Polyphosphate kinase C-terminal" evidence="9">
    <location>
        <begin position="510"/>
        <end position="632"/>
    </location>
</feature>
<dbReference type="InterPro" id="IPR029057">
    <property type="entry name" value="PRTase-like"/>
</dbReference>
<evidence type="ECO:0000256" key="6">
    <source>
        <dbReference type="ARBA" id="ARBA00022840"/>
    </source>
</evidence>
<dbReference type="PIRSF" id="PIRSF015589">
    <property type="entry name" value="PP_kinase"/>
    <property type="match status" value="1"/>
</dbReference>
<dbReference type="PANTHER" id="PTHR30218">
    <property type="entry name" value="POLYPHOSPHATE KINASE"/>
    <property type="match status" value="1"/>
</dbReference>
<dbReference type="Gene3D" id="3.30.870.10">
    <property type="entry name" value="Endonuclease Chain A"/>
    <property type="match status" value="2"/>
</dbReference>
<dbReference type="SUPFAM" id="SSF53271">
    <property type="entry name" value="PRTase-like"/>
    <property type="match status" value="1"/>
</dbReference>
<dbReference type="CDD" id="cd06223">
    <property type="entry name" value="PRTases_typeI"/>
    <property type="match status" value="1"/>
</dbReference>
<organism evidence="11 12">
    <name type="scientific">Elysia marginata</name>
    <dbReference type="NCBI Taxonomy" id="1093978"/>
    <lineage>
        <taxon>Eukaryota</taxon>
        <taxon>Metazoa</taxon>
        <taxon>Spiralia</taxon>
        <taxon>Lophotrochozoa</taxon>
        <taxon>Mollusca</taxon>
        <taxon>Gastropoda</taxon>
        <taxon>Heterobranchia</taxon>
        <taxon>Euthyneura</taxon>
        <taxon>Panpulmonata</taxon>
        <taxon>Sacoglossa</taxon>
        <taxon>Placobranchoidea</taxon>
        <taxon>Plakobranchidae</taxon>
        <taxon>Elysia</taxon>
    </lineage>
</organism>
<keyword evidence="2" id="KW-0597">Phosphoprotein</keyword>
<dbReference type="NCBIfam" id="NF003917">
    <property type="entry name" value="PRK05443.1-1"/>
    <property type="match status" value="1"/>
</dbReference>
<dbReference type="EMBL" id="BMAT01004494">
    <property type="protein sequence ID" value="GFR74604.1"/>
    <property type="molecule type" value="Genomic_DNA"/>
</dbReference>
<reference evidence="11 12" key="1">
    <citation type="journal article" date="2021" name="Elife">
        <title>Chloroplast acquisition without the gene transfer in kleptoplastic sea slugs, Plakobranchus ocellatus.</title>
        <authorList>
            <person name="Maeda T."/>
            <person name="Takahashi S."/>
            <person name="Yoshida T."/>
            <person name="Shimamura S."/>
            <person name="Takaki Y."/>
            <person name="Nagai Y."/>
            <person name="Toyoda A."/>
            <person name="Suzuki Y."/>
            <person name="Arimoto A."/>
            <person name="Ishii H."/>
            <person name="Satoh N."/>
            <person name="Nishiyama T."/>
            <person name="Hasebe M."/>
            <person name="Maruyama T."/>
            <person name="Minagawa J."/>
            <person name="Obokata J."/>
            <person name="Shigenobu S."/>
        </authorList>
    </citation>
    <scope>NUCLEOTIDE SEQUENCE [LARGE SCALE GENOMIC DNA]</scope>
</reference>
<dbReference type="Pfam" id="PF17941">
    <property type="entry name" value="PP_kinase_C_1"/>
    <property type="match status" value="1"/>
</dbReference>
<dbReference type="GO" id="GO:0005524">
    <property type="term" value="F:ATP binding"/>
    <property type="evidence" value="ECO:0007669"/>
    <property type="project" value="UniProtKB-KW"/>
</dbReference>
<sequence>MTVHPPKDRLPFINREISWLHFNARVLQEAEDKNVPIISRLRFLGIFSNNLDEFFKIRYATVKHIVKSGEYSTKALGGFNPATILEQITDTVIKQQSHSLEVLESINQDLKKENIFVVDETQISDKQLKYIKTFFSEKVSNALSTIMLSKGNTFPILRDTEVYLAVQLKFRGHLNDNEATRFALIEIPKHINRFVVLPKDGNKNYVILIDDIVRLCLPKIFEIFDYHSIDAYMIKITRDSDLDIEEDLTKSFVKKIEESVKGREFSKAVRLVYDKRMGKEMLNYLIENMKLDSTDSVIPGGKYHKRSDYMLFPDMGRSDLVYQPTKSLPVKGLEKRGSFLKKIAQRDYLQYTPYHSFSNIVNFLREVAMDPKITYIKITLYRLANTSNVVNSLINAVKNGKKVNAFVELRARFDETANINYAETLKEAGVNLISEVPKLKVHSKMCVVKRMENGKLKYYGFISTGNFNENSSKIYTDFTLFTSNNALLKEVDKVFDFLDSSYIIQKFKHLIVSPHYTDKVFIKLINKEIKNAKIGRPAYIKLKLNNITNYGMIKKLYEASQKGVKIQIIVRGICCLIPGVKGVSENIEAISIVDKFLEHSRVAIFCNNKNAKVFISSADWMTRNIKNRVEIYESNTEEKSIVIFGIKEKGYLLARLIADHLRAISDINVIQGRIIFDESSCGRRVTTDMDKETFRNQSIVLIDDVLNTGKTLMYATKYLLEVPLKRFKTLVLINRNHKAYPIKADFKGLSLSTSISELVDVKFSGKQVTAYLL</sequence>
<evidence type="ECO:0000313" key="11">
    <source>
        <dbReference type="EMBL" id="GFR74604.1"/>
    </source>
</evidence>
<keyword evidence="5 11" id="KW-0418">Kinase</keyword>
<evidence type="ECO:0000256" key="5">
    <source>
        <dbReference type="ARBA" id="ARBA00022777"/>
    </source>
</evidence>
<dbReference type="EC" id="2.7.4.1" evidence="1"/>
<evidence type="ECO:0000313" key="12">
    <source>
        <dbReference type="Proteomes" id="UP000762676"/>
    </source>
</evidence>
<evidence type="ECO:0000259" key="10">
    <source>
        <dbReference type="Pfam" id="PF17941"/>
    </source>
</evidence>
<dbReference type="InterPro" id="IPR036832">
    <property type="entry name" value="PPK_N_dom_sf"/>
</dbReference>
<keyword evidence="3" id="KW-0808">Transferase</keyword>
<name>A0AAV4FNT4_9GAST</name>
<dbReference type="GO" id="GO:0008976">
    <property type="term" value="F:polyphosphate kinase activity"/>
    <property type="evidence" value="ECO:0007669"/>
    <property type="project" value="UniProtKB-EC"/>
</dbReference>
<keyword evidence="12" id="KW-1185">Reference proteome</keyword>
<gene>
    <name evidence="11" type="ORF">ElyMa_002167400</name>
</gene>
<dbReference type="PANTHER" id="PTHR30218:SF0">
    <property type="entry name" value="POLYPHOSPHATE KINASE"/>
    <property type="match status" value="1"/>
</dbReference>
<dbReference type="NCBIfam" id="TIGR03705">
    <property type="entry name" value="poly_P_kin"/>
    <property type="match status" value="1"/>
</dbReference>
<dbReference type="InterPro" id="IPR041108">
    <property type="entry name" value="PP_kinase_C_1"/>
</dbReference>
<dbReference type="InterPro" id="IPR000836">
    <property type="entry name" value="PRTase_dom"/>
</dbReference>
<keyword evidence="4" id="KW-0547">Nucleotide-binding</keyword>
<evidence type="ECO:0000259" key="8">
    <source>
        <dbReference type="Pfam" id="PF13089"/>
    </source>
</evidence>
<dbReference type="InterPro" id="IPR025200">
    <property type="entry name" value="PPK_C_dom2"/>
</dbReference>
<dbReference type="InterPro" id="IPR003414">
    <property type="entry name" value="PP_kinase"/>
</dbReference>
<evidence type="ECO:0000256" key="4">
    <source>
        <dbReference type="ARBA" id="ARBA00022741"/>
    </source>
</evidence>
<dbReference type="InterPro" id="IPR025198">
    <property type="entry name" value="PPK_N_dom"/>
</dbReference>
<feature type="domain" description="Polyphosphate kinase C-terminal" evidence="10">
    <location>
        <begin position="339"/>
        <end position="501"/>
    </location>
</feature>
<evidence type="ECO:0000256" key="2">
    <source>
        <dbReference type="ARBA" id="ARBA00022553"/>
    </source>
</evidence>
<dbReference type="Pfam" id="PF13090">
    <property type="entry name" value="PP_kinase_C"/>
    <property type="match status" value="1"/>
</dbReference>
<evidence type="ECO:0000256" key="1">
    <source>
        <dbReference type="ARBA" id="ARBA00012960"/>
    </source>
</evidence>
<evidence type="ECO:0000256" key="3">
    <source>
        <dbReference type="ARBA" id="ARBA00022679"/>
    </source>
</evidence>
<proteinExistence type="inferred from homology"/>
<dbReference type="SUPFAM" id="SSF140356">
    <property type="entry name" value="PPK N-terminal domain-like"/>
    <property type="match status" value="1"/>
</dbReference>
<feature type="domain" description="Polyphosphate kinase N-terminal" evidence="8">
    <location>
        <begin position="12"/>
        <end position="117"/>
    </location>
</feature>
<protein>
    <recommendedName>
        <fullName evidence="1">ATP-polyphosphate phosphotransferase</fullName>
        <ecNumber evidence="1">2.7.4.1</ecNumber>
    </recommendedName>
</protein>
<dbReference type="Gene3D" id="3.30.1840.10">
    <property type="entry name" value="Polyphosphate kinase middle domain"/>
    <property type="match status" value="1"/>
</dbReference>
<dbReference type="GO" id="GO:0006799">
    <property type="term" value="P:polyphosphate biosynthetic process"/>
    <property type="evidence" value="ECO:0007669"/>
    <property type="project" value="InterPro"/>
</dbReference>
<dbReference type="Pfam" id="PF02503">
    <property type="entry name" value="PP_kinase"/>
    <property type="match status" value="1"/>
</dbReference>
<evidence type="ECO:0000259" key="9">
    <source>
        <dbReference type="Pfam" id="PF13090"/>
    </source>
</evidence>
<dbReference type="SUPFAM" id="SSF143724">
    <property type="entry name" value="PHP14-like"/>
    <property type="match status" value="1"/>
</dbReference>
<dbReference type="GO" id="GO:0009358">
    <property type="term" value="C:polyphosphate kinase complex"/>
    <property type="evidence" value="ECO:0007669"/>
    <property type="project" value="InterPro"/>
</dbReference>
<dbReference type="SUPFAM" id="SSF56024">
    <property type="entry name" value="Phospholipase D/nuclease"/>
    <property type="match status" value="2"/>
</dbReference>
<dbReference type="Pfam" id="PF13089">
    <property type="entry name" value="PP_kinase_N"/>
    <property type="match status" value="1"/>
</dbReference>
<keyword evidence="6" id="KW-0067">ATP-binding</keyword>
<evidence type="ECO:0000259" key="7">
    <source>
        <dbReference type="Pfam" id="PF02503"/>
    </source>
</evidence>
<feature type="domain" description="Polyphosphate kinase middle" evidence="7">
    <location>
        <begin position="127"/>
        <end position="310"/>
    </location>
</feature>
<dbReference type="InterPro" id="IPR036830">
    <property type="entry name" value="PP_kinase_middle_dom_sf"/>
</dbReference>
<dbReference type="Proteomes" id="UP000762676">
    <property type="component" value="Unassembled WGS sequence"/>
</dbReference>
<dbReference type="Gene3D" id="1.20.58.310">
    <property type="entry name" value="Polyphosphate kinase N-terminal domain"/>
    <property type="match status" value="1"/>
</dbReference>
<dbReference type="InterPro" id="IPR024953">
    <property type="entry name" value="PP_kinase_middle"/>
</dbReference>
<accession>A0AAV4FNT4</accession>
<comment type="caution">
    <text evidence="11">The sequence shown here is derived from an EMBL/GenBank/DDBJ whole genome shotgun (WGS) entry which is preliminary data.</text>
</comment>